<feature type="transmembrane region" description="Helical" evidence="6">
    <location>
        <begin position="148"/>
        <end position="166"/>
    </location>
</feature>
<keyword evidence="3 6" id="KW-0812">Transmembrane</keyword>
<name>A0ABQ1JSP9_9FLAO</name>
<dbReference type="Proteomes" id="UP000615760">
    <property type="component" value="Unassembled WGS sequence"/>
</dbReference>
<feature type="transmembrane region" description="Helical" evidence="6">
    <location>
        <begin position="451"/>
        <end position="469"/>
    </location>
</feature>
<feature type="transmembrane region" description="Helical" evidence="6">
    <location>
        <begin position="359"/>
        <end position="375"/>
    </location>
</feature>
<feature type="transmembrane region" description="Helical" evidence="6">
    <location>
        <begin position="217"/>
        <end position="239"/>
    </location>
</feature>
<feature type="transmembrane region" description="Helical" evidence="6">
    <location>
        <begin position="111"/>
        <end position="128"/>
    </location>
</feature>
<keyword evidence="5 6" id="KW-0472">Membrane</keyword>
<accession>A0ABQ1JSP9</accession>
<organism evidence="7 8">
    <name type="scientific">Flavobacterium suaedae</name>
    <dbReference type="NCBI Taxonomy" id="1767027"/>
    <lineage>
        <taxon>Bacteria</taxon>
        <taxon>Pseudomonadati</taxon>
        <taxon>Bacteroidota</taxon>
        <taxon>Flavobacteriia</taxon>
        <taxon>Flavobacteriales</taxon>
        <taxon>Flavobacteriaceae</taxon>
        <taxon>Flavobacterium</taxon>
    </lineage>
</organism>
<reference evidence="8" key="1">
    <citation type="journal article" date="2019" name="Int. J. Syst. Evol. Microbiol.">
        <title>The Global Catalogue of Microorganisms (GCM) 10K type strain sequencing project: providing services to taxonomists for standard genome sequencing and annotation.</title>
        <authorList>
            <consortium name="The Broad Institute Genomics Platform"/>
            <consortium name="The Broad Institute Genome Sequencing Center for Infectious Disease"/>
            <person name="Wu L."/>
            <person name="Ma J."/>
        </authorList>
    </citation>
    <scope>NUCLEOTIDE SEQUENCE [LARGE SCALE GENOMIC DNA]</scope>
    <source>
        <strain evidence="8">CGMCC 1.15461</strain>
    </source>
</reference>
<dbReference type="EMBL" id="BMJE01000003">
    <property type="protein sequence ID" value="GGB76686.1"/>
    <property type="molecule type" value="Genomic_DNA"/>
</dbReference>
<gene>
    <name evidence="7" type="ORF">GCM10007424_15880</name>
</gene>
<evidence type="ECO:0000313" key="8">
    <source>
        <dbReference type="Proteomes" id="UP000615760"/>
    </source>
</evidence>
<evidence type="ECO:0008006" key="9">
    <source>
        <dbReference type="Google" id="ProtNLM"/>
    </source>
</evidence>
<feature type="transmembrane region" description="Helical" evidence="6">
    <location>
        <begin position="415"/>
        <end position="439"/>
    </location>
</feature>
<dbReference type="PANTHER" id="PTHR30250">
    <property type="entry name" value="PST FAMILY PREDICTED COLANIC ACID TRANSPORTER"/>
    <property type="match status" value="1"/>
</dbReference>
<dbReference type="PANTHER" id="PTHR30250:SF11">
    <property type="entry name" value="O-ANTIGEN TRANSPORTER-RELATED"/>
    <property type="match status" value="1"/>
</dbReference>
<feature type="transmembrane region" description="Helical" evidence="6">
    <location>
        <begin position="381"/>
        <end position="403"/>
    </location>
</feature>
<evidence type="ECO:0000256" key="4">
    <source>
        <dbReference type="ARBA" id="ARBA00022989"/>
    </source>
</evidence>
<protein>
    <recommendedName>
        <fullName evidence="9">Polysaccharide biosynthesis protein C-terminal domain-containing protein</fullName>
    </recommendedName>
</protein>
<keyword evidence="4 6" id="KW-1133">Transmembrane helix</keyword>
<evidence type="ECO:0000256" key="3">
    <source>
        <dbReference type="ARBA" id="ARBA00022692"/>
    </source>
</evidence>
<feature type="transmembrane region" description="Helical" evidence="6">
    <location>
        <begin position="44"/>
        <end position="67"/>
    </location>
</feature>
<comment type="caution">
    <text evidence="7">The sequence shown here is derived from an EMBL/GenBank/DDBJ whole genome shotgun (WGS) entry which is preliminary data.</text>
</comment>
<proteinExistence type="predicted"/>
<dbReference type="RefSeq" id="WP_188620721.1">
    <property type="nucleotide sequence ID" value="NZ_BMJE01000003.1"/>
</dbReference>
<evidence type="ECO:0000256" key="6">
    <source>
        <dbReference type="SAM" id="Phobius"/>
    </source>
</evidence>
<keyword evidence="8" id="KW-1185">Reference proteome</keyword>
<feature type="transmembrane region" description="Helical" evidence="6">
    <location>
        <begin position="12"/>
        <end position="32"/>
    </location>
</feature>
<comment type="subcellular location">
    <subcellularLocation>
        <location evidence="1">Cell membrane</location>
        <topology evidence="1">Multi-pass membrane protein</topology>
    </subcellularLocation>
</comment>
<evidence type="ECO:0000256" key="5">
    <source>
        <dbReference type="ARBA" id="ARBA00023136"/>
    </source>
</evidence>
<evidence type="ECO:0000313" key="7">
    <source>
        <dbReference type="EMBL" id="GGB76686.1"/>
    </source>
</evidence>
<evidence type="ECO:0000256" key="1">
    <source>
        <dbReference type="ARBA" id="ARBA00004651"/>
    </source>
</evidence>
<sequence length="483" mass="54304">MDKQASSKQVVLFSFINYIGTAIGVLSVLFVYPYDKEFLGLVRYIDVIAQVLYPIMVMGASQALIKFYPSLSNQYQKRLFNYSVASILVIAFIILIGITIYTKAGQRTDSYIFYFAFTIAVALAYVELLKKQAQDMQKIAIPTLYEKLIPKIVLPIIFLLLLNNIFNIYESLYVLTAGYILVFLLTAIYLFKRFKPGFNYKFKPLFEKISRKNYTQYSLFAFAGSLGSLLAFRIDGIIIPELISLEANGTFTIGVTLASTLQIPAVGMFAIYAPIVSRYLEKGNTVELGRDYKRVANLLFFIGTVLYSCIFLGINNLFAVLPTGDNLIASVPIILILGASVVFNMATSFNSEVITFSKYYRFNLIAILLLTILNISLNLYFIYYTSLGIVGVAYASLIAMVLFNCSKLWFIYKKFGLLPFDAAFLKLAVIFIVSGLGIYLLPEANSNSINLFYKVGLSLIVNIVAVYKMKLVPQLNERINSLF</sequence>
<feature type="transmembrane region" description="Helical" evidence="6">
    <location>
        <begin position="327"/>
        <end position="347"/>
    </location>
</feature>
<evidence type="ECO:0000256" key="2">
    <source>
        <dbReference type="ARBA" id="ARBA00022475"/>
    </source>
</evidence>
<dbReference type="InterPro" id="IPR050833">
    <property type="entry name" value="Poly_Biosynth_Transport"/>
</dbReference>
<feature type="transmembrane region" description="Helical" evidence="6">
    <location>
        <begin position="296"/>
        <end position="321"/>
    </location>
</feature>
<feature type="transmembrane region" description="Helical" evidence="6">
    <location>
        <begin position="251"/>
        <end position="275"/>
    </location>
</feature>
<feature type="transmembrane region" description="Helical" evidence="6">
    <location>
        <begin position="172"/>
        <end position="191"/>
    </location>
</feature>
<feature type="transmembrane region" description="Helical" evidence="6">
    <location>
        <begin position="79"/>
        <end position="99"/>
    </location>
</feature>
<keyword evidence="2" id="KW-1003">Cell membrane</keyword>